<dbReference type="AlphaFoldDB" id="A0A1I5D7U7"/>
<dbReference type="EMBL" id="FOVG01000002">
    <property type="protein sequence ID" value="SFN95270.1"/>
    <property type="molecule type" value="Genomic_DNA"/>
</dbReference>
<sequence length="58" mass="6602">MAEVSLGRRDQGGVFSVNSQHERRKQVQSESLITILVARVANGRIQHARYRKIINTLL</sequence>
<protein>
    <submittedName>
        <fullName evidence="1">Uncharacterized protein</fullName>
    </submittedName>
</protein>
<evidence type="ECO:0000313" key="1">
    <source>
        <dbReference type="EMBL" id="SFN95270.1"/>
    </source>
</evidence>
<evidence type="ECO:0000313" key="2">
    <source>
        <dbReference type="Proteomes" id="UP000198968"/>
    </source>
</evidence>
<reference evidence="2" key="1">
    <citation type="submission" date="2016-10" db="EMBL/GenBank/DDBJ databases">
        <authorList>
            <person name="Varghese N."/>
            <person name="Submissions S."/>
        </authorList>
    </citation>
    <scope>NUCLEOTIDE SEQUENCE [LARGE SCALE GENOMIC DNA]</scope>
    <source>
        <strain evidence="2">OV426</strain>
    </source>
</reference>
<organism evidence="1 2">
    <name type="scientific">Candidatus Pantoea varia</name>
    <dbReference type="NCBI Taxonomy" id="1881036"/>
    <lineage>
        <taxon>Bacteria</taxon>
        <taxon>Pseudomonadati</taxon>
        <taxon>Pseudomonadota</taxon>
        <taxon>Gammaproteobacteria</taxon>
        <taxon>Enterobacterales</taxon>
        <taxon>Erwiniaceae</taxon>
        <taxon>Pantoea</taxon>
    </lineage>
</organism>
<gene>
    <name evidence="1" type="ORF">SAMN05428971_2623</name>
</gene>
<dbReference type="Proteomes" id="UP000198968">
    <property type="component" value="Unassembled WGS sequence"/>
</dbReference>
<keyword evidence="2" id="KW-1185">Reference proteome</keyword>
<accession>A0A1I5D7U7</accession>
<name>A0A1I5D7U7_9GAMM</name>
<proteinExistence type="predicted"/>